<evidence type="ECO:0000313" key="2">
    <source>
        <dbReference type="Proteomes" id="UP000005254"/>
    </source>
</evidence>
<organism evidence="1 2">
    <name type="scientific">Mycoplasmoides genitalium M6320</name>
    <dbReference type="NCBI Taxonomy" id="662945"/>
    <lineage>
        <taxon>Bacteria</taxon>
        <taxon>Bacillati</taxon>
        <taxon>Mycoplasmatota</taxon>
        <taxon>Mycoplasmoidales</taxon>
        <taxon>Mycoplasmoidaceae</taxon>
        <taxon>Mycoplasmoides</taxon>
    </lineage>
</organism>
<accession>A0ABC7ZK77</accession>
<reference evidence="1 2" key="1">
    <citation type="journal article" date="2012" name="J. Bacteriol.">
        <title>Draft Genome Sequences of Four Axenic Mycoplasma genitalium Strains Isolated from Denmark, Japan, and Australia.</title>
        <authorList>
            <person name="McGowin C.L."/>
            <person name="Ma L."/>
            <person name="Jensen J.S."/>
            <person name="Mancuso M.M."/>
            <person name="Hamasuna R."/>
            <person name="Adegboye D."/>
            <person name="Martin D.H."/>
        </authorList>
    </citation>
    <scope>NUCLEOTIDE SEQUENCE [LARGE SCALE GENOMIC DNA]</scope>
    <source>
        <strain evidence="1 2">M6320</strain>
    </source>
</reference>
<evidence type="ECO:0000313" key="1">
    <source>
        <dbReference type="EMBL" id="AFQ04175.1"/>
    </source>
</evidence>
<dbReference type="GeneID" id="99647239"/>
<dbReference type="RefSeq" id="WP_010869442.1">
    <property type="nucleotide sequence ID" value="NC_018497.1"/>
</dbReference>
<gene>
    <name evidence="1" type="ORF">CM1_02095</name>
</gene>
<dbReference type="SMR" id="A0ABC7ZK77"/>
<dbReference type="EMBL" id="CP003772">
    <property type="protein sequence ID" value="AFQ04175.1"/>
    <property type="molecule type" value="Genomic_DNA"/>
</dbReference>
<proteinExistence type="predicted"/>
<sequence>MSHKINDQTLVNEQRLLAYDFFQNSNKVGLLSTLQYLDFVNFLVRSKKVNYLLVNKVSLPIYQKIYFDNFPFLGFDNNLWSAFGLALRNKSQNDTVFAFVEKTKNTDTEINKFLKILKTFKGLKIVFLLINSPEEKTTIKLSDSLIKEIKKQKIKHEVYSLRSFQNKFFKLVRKLEKKHKSKNNVMFVELNGVFGYETNFEKSNIDFSFTSFQDRFTIEKKLKITSHFILPHKYLLKNLENIKHPNFEQKNLIWQQTVKDFNQQFLLHYSKLQVFSNSPTKLKVDALIFDLEFHLIVEIMKGFNFDENCICLLEGNKEQNPNLPTVSLDTKVADIKTYQGCYFLNN</sequence>
<name>A0ABC7ZK77_MYCGT</name>
<dbReference type="Proteomes" id="UP000005254">
    <property type="component" value="Chromosome"/>
</dbReference>
<protein>
    <submittedName>
        <fullName evidence="1">Uncharacterized protein</fullName>
    </submittedName>
</protein>
<dbReference type="AlphaFoldDB" id="A0ABC7ZK77"/>
<dbReference type="KEGG" id="mgx:CM1_02095"/>